<name>G5CKL3_9GAMM</name>
<dbReference type="EMBL" id="JN206680">
    <property type="protein sequence ID" value="AEQ27763.1"/>
    <property type="molecule type" value="Genomic_DNA"/>
</dbReference>
<feature type="region of interest" description="Disordered" evidence="1">
    <location>
        <begin position="58"/>
        <end position="91"/>
    </location>
</feature>
<evidence type="ECO:0000256" key="1">
    <source>
        <dbReference type="SAM" id="MobiDB-lite"/>
    </source>
</evidence>
<feature type="region of interest" description="Disordered" evidence="1">
    <location>
        <begin position="1"/>
        <end position="21"/>
    </location>
</feature>
<dbReference type="CDD" id="cd21471">
    <property type="entry name" value="CrtC-like"/>
    <property type="match status" value="1"/>
</dbReference>
<reference evidence="2" key="2">
    <citation type="journal article" date="2011" name="J. Biol. Chem.">
        <title>Elucidation of the biosynthetic pathway for Okenone in Thiodictyon sp. CAD16 leads to the discovery of two novel carotene ketolases.</title>
        <authorList>
            <person name="Vogl K."/>
            <person name="Bryant D.A."/>
        </authorList>
    </citation>
    <scope>NUCLEOTIDE SEQUENCE</scope>
    <source>
        <strain evidence="2">Cad16</strain>
    </source>
</reference>
<protein>
    <submittedName>
        <fullName evidence="2">CrtC</fullName>
    </submittedName>
</protein>
<feature type="compositionally biased region" description="Gly residues" evidence="1">
    <location>
        <begin position="60"/>
        <end position="73"/>
    </location>
</feature>
<feature type="compositionally biased region" description="Polar residues" evidence="1">
    <location>
        <begin position="1"/>
        <end position="10"/>
    </location>
</feature>
<dbReference type="SUPFAM" id="SSF159245">
    <property type="entry name" value="AttH-like"/>
    <property type="match status" value="1"/>
</dbReference>
<reference evidence="2" key="1">
    <citation type="journal article" date="2011" name="Geobiology">
        <title>Biosynthesis of the biomarker okenone: chi-ring formation.</title>
        <authorList>
            <person name="Vogl K."/>
            <person name="Bryant D.A."/>
        </authorList>
    </citation>
    <scope>NUCLEOTIDE SEQUENCE</scope>
    <source>
        <strain evidence="2">Cad16</strain>
    </source>
</reference>
<gene>
    <name evidence="2" type="primary">crtC</name>
</gene>
<sequence length="403" mass="44354">MRGEYSQTAGTLRPEPGVAAGERGRHYTDAVQPDVPGDGGLPVRAGLTRMAGAIQPVGGAQPGAGALSGGGERASGSGDADGGDLRSLGRGGRAAGPDFGVSVGPRGYAWWYVDALSDDGRHGLTLIAFVGSVFSPYYFRGRRRGLDNPHDYCSLNVCLYGTHRRWTMTERRSKAVIQEAAALTIGPSALRWNADGTLTIAIDEIGTPLPQRVRGRIRVTPLFVNERAFTLDSNGRHQWRPIAPSARVEVELSRPDLSWSGHAYFDRNWGTEPLEDAFVYWDWSRASMGEESAILYHVDRRSDGPLSLALRFAADGTLSEFEPPPNHRLPRTPIWQVARSSQADADHPPKIVKTLEDTPFYSRSVIASHLLDRPVTAVHESLSLDRFRSRWVQHLLPYRMPRR</sequence>
<dbReference type="AlphaFoldDB" id="G5CKL3"/>
<dbReference type="BioCyc" id="MetaCyc:MONOMER-19026"/>
<organism evidence="2">
    <name type="scientific">Candidatus Thiodictyon syntrophicum str. Cad16</name>
    <dbReference type="NCBI Taxonomy" id="572262"/>
    <lineage>
        <taxon>Bacteria</taxon>
        <taxon>Pseudomonadati</taxon>
        <taxon>Pseudomonadota</taxon>
        <taxon>Gammaproteobacteria</taxon>
        <taxon>Chromatiales</taxon>
        <taxon>Chromatiaceae</taxon>
        <taxon>Thiodictyon</taxon>
    </lineage>
</organism>
<accession>G5CKL3</accession>
<evidence type="ECO:0000313" key="2">
    <source>
        <dbReference type="EMBL" id="AEQ27763.1"/>
    </source>
</evidence>
<proteinExistence type="predicted"/>